<dbReference type="InterPro" id="IPR015943">
    <property type="entry name" value="WD40/YVTN_repeat-like_dom_sf"/>
</dbReference>
<dbReference type="InterPro" id="IPR002372">
    <property type="entry name" value="PQQ_rpt_dom"/>
</dbReference>
<sequence>MKKYTLPLVLLFVVALSSCSTMKQYAPKADVAEKAKLTPSWIKNLDPVYDSGNLPIGLQSPLINEGIVYAGHNTGYMQAYELENGRVIWSEFDGSAYHAGAIAYKDQVIYGTVQGRVISRHGILGTIKYSVDLGASVETKGVVYNGRIFFQLRNHQVFCLDVETGKIIWGYKRSVPYLTTLQRASTPVVYKDKVLVGFADGTFAALSVDEGVLLYETKLTTATKFVDVDNAAFIYADRVYISPAGGHLSLIDPNSGKILRTSDFATSRAPVLRDDQLIFGTPNGEIVLTDKNLNPLKTIKISKGTITSIVPYKTYFAVSTTAGEIKLLDQKSLEVVETFSLGHAYSAVFGDMMSTPDALAVLSSRNRLFIFR</sequence>
<feature type="signal peptide" evidence="1">
    <location>
        <begin position="1"/>
        <end position="25"/>
    </location>
</feature>
<protein>
    <submittedName>
        <fullName evidence="3">PQQ-binding-like beta-propeller repeat protein</fullName>
    </submittedName>
</protein>
<evidence type="ECO:0000313" key="3">
    <source>
        <dbReference type="EMBL" id="MEA9356442.1"/>
    </source>
</evidence>
<evidence type="ECO:0000256" key="1">
    <source>
        <dbReference type="SAM" id="SignalP"/>
    </source>
</evidence>
<dbReference type="Gene3D" id="2.130.10.10">
    <property type="entry name" value="YVTN repeat-like/Quinoprotein amine dehydrogenase"/>
    <property type="match status" value="1"/>
</dbReference>
<proteinExistence type="predicted"/>
<dbReference type="EMBL" id="JAYGJQ010000001">
    <property type="protein sequence ID" value="MEA9356442.1"/>
    <property type="molecule type" value="Genomic_DNA"/>
</dbReference>
<dbReference type="RefSeq" id="WP_323576139.1">
    <property type="nucleotide sequence ID" value="NZ_JAYGJQ010000001.1"/>
</dbReference>
<feature type="domain" description="Pyrrolo-quinoline quinone repeat" evidence="2">
    <location>
        <begin position="103"/>
        <end position="290"/>
    </location>
</feature>
<organism evidence="3 4">
    <name type="scientific">Bacteriovorax antarcticus</name>
    <dbReference type="NCBI Taxonomy" id="3088717"/>
    <lineage>
        <taxon>Bacteria</taxon>
        <taxon>Pseudomonadati</taxon>
        <taxon>Bdellovibrionota</taxon>
        <taxon>Bacteriovoracia</taxon>
        <taxon>Bacteriovoracales</taxon>
        <taxon>Bacteriovoracaceae</taxon>
        <taxon>Bacteriovorax</taxon>
    </lineage>
</organism>
<evidence type="ECO:0000259" key="2">
    <source>
        <dbReference type="Pfam" id="PF13360"/>
    </source>
</evidence>
<keyword evidence="1" id="KW-0732">Signal</keyword>
<dbReference type="InterPro" id="IPR018391">
    <property type="entry name" value="PQQ_b-propeller_rpt"/>
</dbReference>
<dbReference type="Pfam" id="PF13360">
    <property type="entry name" value="PQQ_2"/>
    <property type="match status" value="1"/>
</dbReference>
<keyword evidence="4" id="KW-1185">Reference proteome</keyword>
<dbReference type="PROSITE" id="PS51257">
    <property type="entry name" value="PROKAR_LIPOPROTEIN"/>
    <property type="match status" value="1"/>
</dbReference>
<dbReference type="SUPFAM" id="SSF50998">
    <property type="entry name" value="Quinoprotein alcohol dehydrogenase-like"/>
    <property type="match status" value="1"/>
</dbReference>
<dbReference type="Proteomes" id="UP001302274">
    <property type="component" value="Unassembled WGS sequence"/>
</dbReference>
<gene>
    <name evidence="3" type="ORF">SHI21_09520</name>
</gene>
<dbReference type="PANTHER" id="PTHR34512">
    <property type="entry name" value="CELL SURFACE PROTEIN"/>
    <property type="match status" value="1"/>
</dbReference>
<comment type="caution">
    <text evidence="3">The sequence shown here is derived from an EMBL/GenBank/DDBJ whole genome shotgun (WGS) entry which is preliminary data.</text>
</comment>
<reference evidence="3 4" key="1">
    <citation type="submission" date="2023-11" db="EMBL/GenBank/DDBJ databases">
        <title>A Novel Polar Bacteriovorax (B. antarcticus) Isolated from the Biocrust in Antarctica.</title>
        <authorList>
            <person name="Mun W."/>
            <person name="Choi S.Y."/>
            <person name="Mitchell R.J."/>
        </authorList>
    </citation>
    <scope>NUCLEOTIDE SEQUENCE [LARGE SCALE GENOMIC DNA]</scope>
    <source>
        <strain evidence="3 4">PP10</strain>
    </source>
</reference>
<name>A0ABU5VU33_9BACT</name>
<dbReference type="InterPro" id="IPR011047">
    <property type="entry name" value="Quinoprotein_ADH-like_sf"/>
</dbReference>
<feature type="chain" id="PRO_5045884904" evidence="1">
    <location>
        <begin position="26"/>
        <end position="372"/>
    </location>
</feature>
<accession>A0ABU5VU33</accession>
<dbReference type="SMART" id="SM00564">
    <property type="entry name" value="PQQ"/>
    <property type="match status" value="4"/>
</dbReference>
<dbReference type="PANTHER" id="PTHR34512:SF30">
    <property type="entry name" value="OUTER MEMBRANE PROTEIN ASSEMBLY FACTOR BAMB"/>
    <property type="match status" value="1"/>
</dbReference>
<evidence type="ECO:0000313" key="4">
    <source>
        <dbReference type="Proteomes" id="UP001302274"/>
    </source>
</evidence>